<comment type="caution">
    <text evidence="2">The sequence shown here is derived from an EMBL/GenBank/DDBJ whole genome shotgun (WGS) entry which is preliminary data.</text>
</comment>
<evidence type="ECO:0000256" key="1">
    <source>
        <dbReference type="SAM" id="MobiDB-lite"/>
    </source>
</evidence>
<protein>
    <submittedName>
        <fullName evidence="2">Uncharacterized protein</fullName>
    </submittedName>
</protein>
<dbReference type="EMBL" id="BONC01000016">
    <property type="protein sequence ID" value="GIF56643.1"/>
    <property type="molecule type" value="Genomic_DNA"/>
</dbReference>
<accession>A0ABQ4C1J8</accession>
<gene>
    <name evidence="2" type="ORF">Air01nite_27380</name>
</gene>
<keyword evidence="3" id="KW-1185">Reference proteome</keyword>
<feature type="region of interest" description="Disordered" evidence="1">
    <location>
        <begin position="120"/>
        <end position="140"/>
    </location>
</feature>
<reference evidence="2 3" key="1">
    <citation type="submission" date="2021-01" db="EMBL/GenBank/DDBJ databases">
        <title>Whole genome shotgun sequence of Asanoa iriomotensis NBRC 100142.</title>
        <authorList>
            <person name="Komaki H."/>
            <person name="Tamura T."/>
        </authorList>
    </citation>
    <scope>NUCLEOTIDE SEQUENCE [LARGE SCALE GENOMIC DNA]</scope>
    <source>
        <strain evidence="2 3">NBRC 100142</strain>
    </source>
</reference>
<sequence>MVEWIRVWVVTTTWRRWRDSPHQTTRLVRQARTAAELRVLIEAARADPLASYSYRSQRILDGKPADRCRNSHRYWSPNWTRFDWAICGCGGHHIWICLHPGCSDVRVEPDFAYDCTPTWPRSSRHRAARPDTARIDDSSC</sequence>
<feature type="compositionally biased region" description="Basic and acidic residues" evidence="1">
    <location>
        <begin position="128"/>
        <end position="140"/>
    </location>
</feature>
<organism evidence="2 3">
    <name type="scientific">Asanoa iriomotensis</name>
    <dbReference type="NCBI Taxonomy" id="234613"/>
    <lineage>
        <taxon>Bacteria</taxon>
        <taxon>Bacillati</taxon>
        <taxon>Actinomycetota</taxon>
        <taxon>Actinomycetes</taxon>
        <taxon>Micromonosporales</taxon>
        <taxon>Micromonosporaceae</taxon>
        <taxon>Asanoa</taxon>
    </lineage>
</organism>
<proteinExistence type="predicted"/>
<evidence type="ECO:0000313" key="2">
    <source>
        <dbReference type="EMBL" id="GIF56643.1"/>
    </source>
</evidence>
<dbReference type="Proteomes" id="UP000624325">
    <property type="component" value="Unassembled WGS sequence"/>
</dbReference>
<evidence type="ECO:0000313" key="3">
    <source>
        <dbReference type="Proteomes" id="UP000624325"/>
    </source>
</evidence>
<name>A0ABQ4C1J8_9ACTN</name>